<reference evidence="9 10" key="1">
    <citation type="submission" date="2019-08" db="EMBL/GenBank/DDBJ databases">
        <title>Complete genome sequence of Candidatus Uab amorphum.</title>
        <authorList>
            <person name="Shiratori T."/>
            <person name="Suzuki S."/>
            <person name="Kakizawa Y."/>
            <person name="Ishida K."/>
        </authorList>
    </citation>
    <scope>NUCLEOTIDE SEQUENCE [LARGE SCALE GENOMIC DNA]</scope>
    <source>
        <strain evidence="9 10">SRT547</strain>
    </source>
</reference>
<evidence type="ECO:0000256" key="3">
    <source>
        <dbReference type="ARBA" id="ARBA00022741"/>
    </source>
</evidence>
<evidence type="ECO:0000259" key="7">
    <source>
        <dbReference type="PROSITE" id="PS50006"/>
    </source>
</evidence>
<evidence type="ECO:0000256" key="2">
    <source>
        <dbReference type="ARBA" id="ARBA00022679"/>
    </source>
</evidence>
<evidence type="ECO:0000256" key="5">
    <source>
        <dbReference type="ARBA" id="ARBA00022840"/>
    </source>
</evidence>
<evidence type="ECO:0000256" key="4">
    <source>
        <dbReference type="ARBA" id="ARBA00022777"/>
    </source>
</evidence>
<dbReference type="Gene3D" id="2.60.200.20">
    <property type="match status" value="1"/>
</dbReference>
<dbReference type="PROSITE" id="PS50006">
    <property type="entry name" value="FHA_DOMAIN"/>
    <property type="match status" value="1"/>
</dbReference>
<dbReference type="EMBL" id="AP019860">
    <property type="protein sequence ID" value="BBM87724.1"/>
    <property type="molecule type" value="Genomic_DNA"/>
</dbReference>
<dbReference type="PROSITE" id="PS50011">
    <property type="entry name" value="PROTEIN_KINASE_DOM"/>
    <property type="match status" value="1"/>
</dbReference>
<evidence type="ECO:0000259" key="8">
    <source>
        <dbReference type="PROSITE" id="PS50011"/>
    </source>
</evidence>
<keyword evidence="5" id="KW-0067">ATP-binding</keyword>
<dbReference type="InterPro" id="IPR011009">
    <property type="entry name" value="Kinase-like_dom_sf"/>
</dbReference>
<dbReference type="OrthoDB" id="6111975at2"/>
<keyword evidence="3" id="KW-0547">Nucleotide-binding</keyword>
<sequence>MAILRIEKGPGAGNTFFLKEKEFIGRDAAQASIHIPDNKVSSCHALVLKRNESYYLEDQNSKNHTFINGRPVESKVRLESGDYINVGSTWLCFEEEEEVERIAKELKTYEVIQQLKKIGGIGHHYKVRQTKLDRIVALQLLPPNIIKAHPDLKKKFRLQAKSLAKLNHENVAIILDFEAKESHLYYTTEYVEGETISSMVEKDQPLELDQALEIGMGVAYGLAHAHSQGVIHQDINPNNIVLSGERVILTGFGLGAIFSDIQERFSSLVGNIEYFSPEKLSGRDVDYRSDIYSFGILLYKLLTGHAPFVGETIDEIVESQLHDIPALTNFNTNIPAEVEKLVYQCLERGKEARPQDVAAVANTLENILYKHRAISLAQYEDIYTSLWKYAVTKTFYHPLFTVLVGPLIAGLLLLLIHLSK</sequence>
<dbReference type="Gene3D" id="3.30.200.20">
    <property type="entry name" value="Phosphorylase Kinase, domain 1"/>
    <property type="match status" value="1"/>
</dbReference>
<dbReference type="Pfam" id="PF00498">
    <property type="entry name" value="FHA"/>
    <property type="match status" value="1"/>
</dbReference>
<gene>
    <name evidence="9" type="ORF">UABAM_06139</name>
</gene>
<dbReference type="KEGG" id="uam:UABAM_06139"/>
<proteinExistence type="predicted"/>
<evidence type="ECO:0000313" key="9">
    <source>
        <dbReference type="EMBL" id="BBM87724.1"/>
    </source>
</evidence>
<evidence type="ECO:0000256" key="6">
    <source>
        <dbReference type="SAM" id="Phobius"/>
    </source>
</evidence>
<dbReference type="RefSeq" id="WP_151971729.1">
    <property type="nucleotide sequence ID" value="NZ_AP019860.1"/>
</dbReference>
<dbReference type="Pfam" id="PF00069">
    <property type="entry name" value="Pkinase"/>
    <property type="match status" value="1"/>
</dbReference>
<dbReference type="SUPFAM" id="SSF49879">
    <property type="entry name" value="SMAD/FHA domain"/>
    <property type="match status" value="1"/>
</dbReference>
<dbReference type="PANTHER" id="PTHR24351">
    <property type="entry name" value="RIBOSOMAL PROTEIN S6 KINASE"/>
    <property type="match status" value="1"/>
</dbReference>
<feature type="domain" description="Protein kinase" evidence="8">
    <location>
        <begin position="113"/>
        <end position="374"/>
    </location>
</feature>
<dbReference type="InterPro" id="IPR000719">
    <property type="entry name" value="Prot_kinase_dom"/>
</dbReference>
<feature type="domain" description="FHA" evidence="7">
    <location>
        <begin position="22"/>
        <end position="72"/>
    </location>
</feature>
<keyword evidence="6" id="KW-0472">Membrane</keyword>
<dbReference type="GO" id="GO:0004674">
    <property type="term" value="F:protein serine/threonine kinase activity"/>
    <property type="evidence" value="ECO:0007669"/>
    <property type="project" value="UniProtKB-KW"/>
</dbReference>
<dbReference type="InterPro" id="IPR000253">
    <property type="entry name" value="FHA_dom"/>
</dbReference>
<dbReference type="Gene3D" id="1.10.510.10">
    <property type="entry name" value="Transferase(Phosphotransferase) domain 1"/>
    <property type="match status" value="1"/>
</dbReference>
<name>A0A5S9F7K0_UABAM</name>
<dbReference type="SMART" id="SM00240">
    <property type="entry name" value="FHA"/>
    <property type="match status" value="1"/>
</dbReference>
<feature type="transmembrane region" description="Helical" evidence="6">
    <location>
        <begin position="395"/>
        <end position="416"/>
    </location>
</feature>
<dbReference type="InterPro" id="IPR008984">
    <property type="entry name" value="SMAD_FHA_dom_sf"/>
</dbReference>
<accession>A0A5S9F7K0</accession>
<keyword evidence="6" id="KW-1133">Transmembrane helix</keyword>
<keyword evidence="10" id="KW-1185">Reference proteome</keyword>
<dbReference type="SUPFAM" id="SSF56112">
    <property type="entry name" value="Protein kinase-like (PK-like)"/>
    <property type="match status" value="1"/>
</dbReference>
<dbReference type="AlphaFoldDB" id="A0A5S9F7K0"/>
<dbReference type="CDD" id="cd14014">
    <property type="entry name" value="STKc_PknB_like"/>
    <property type="match status" value="1"/>
</dbReference>
<keyword evidence="4 9" id="KW-0418">Kinase</keyword>
<keyword evidence="6" id="KW-0812">Transmembrane</keyword>
<keyword evidence="2" id="KW-0808">Transferase</keyword>
<evidence type="ECO:0000313" key="10">
    <source>
        <dbReference type="Proteomes" id="UP000326354"/>
    </source>
</evidence>
<protein>
    <submittedName>
        <fullName evidence="9">Serine/threonine protein kinase</fullName>
    </submittedName>
</protein>
<dbReference type="CDD" id="cd00060">
    <property type="entry name" value="FHA"/>
    <property type="match status" value="1"/>
</dbReference>
<evidence type="ECO:0000256" key="1">
    <source>
        <dbReference type="ARBA" id="ARBA00022527"/>
    </source>
</evidence>
<dbReference type="GO" id="GO:0005524">
    <property type="term" value="F:ATP binding"/>
    <property type="evidence" value="ECO:0007669"/>
    <property type="project" value="UniProtKB-KW"/>
</dbReference>
<keyword evidence="1 9" id="KW-0723">Serine/threonine-protein kinase</keyword>
<organism evidence="9 10">
    <name type="scientific">Uabimicrobium amorphum</name>
    <dbReference type="NCBI Taxonomy" id="2596890"/>
    <lineage>
        <taxon>Bacteria</taxon>
        <taxon>Pseudomonadati</taxon>
        <taxon>Planctomycetota</taxon>
        <taxon>Candidatus Uabimicrobiia</taxon>
        <taxon>Candidatus Uabimicrobiales</taxon>
        <taxon>Candidatus Uabimicrobiaceae</taxon>
        <taxon>Candidatus Uabimicrobium</taxon>
    </lineage>
</organism>
<dbReference type="Proteomes" id="UP000326354">
    <property type="component" value="Chromosome"/>
</dbReference>